<keyword evidence="1" id="KW-0732">Signal</keyword>
<sequence length="160" mass="18631">MHHRLIYVTVLIIDLLMKPFVFIFFMFVIALGSAQEWHTDFSEAKNIAKAKDLPIVLVFQGSDWCAPCIKLDREVWSTDEFKDYAKEHYVMLQADFPRRKKNALPKEQLNKNKALAEGYNQQGIFPFVVVLNADGEVYGETSYKKLSPKEYIKEMNSFIK</sequence>
<keyword evidence="2" id="KW-0472">Membrane</keyword>
<reference evidence="3 4" key="1">
    <citation type="submission" date="2019-10" db="EMBL/GenBank/DDBJ databases">
        <authorList>
            <person name="Karimi E."/>
        </authorList>
    </citation>
    <scope>NUCLEOTIDE SEQUENCE [LARGE SCALE GENOMIC DNA]</scope>
    <source>
        <strain evidence="3">Maribacter sp. 151</strain>
    </source>
</reference>
<dbReference type="EMBL" id="CABWLR010000001">
    <property type="protein sequence ID" value="VXA97931.1"/>
    <property type="molecule type" value="Genomic_DNA"/>
</dbReference>
<dbReference type="PANTHER" id="PTHR15337:SF11">
    <property type="entry name" value="THIOREDOXIN DOMAIN-CONTAINING PROTEIN"/>
    <property type="match status" value="1"/>
</dbReference>
<dbReference type="Proteomes" id="UP000430202">
    <property type="component" value="Unassembled WGS sequence"/>
</dbReference>
<name>A0A653M1M2_9FLAO</name>
<keyword evidence="2" id="KW-0812">Transmembrane</keyword>
<evidence type="ECO:0000256" key="2">
    <source>
        <dbReference type="SAM" id="Phobius"/>
    </source>
</evidence>
<evidence type="ECO:0000313" key="4">
    <source>
        <dbReference type="Proteomes" id="UP000430202"/>
    </source>
</evidence>
<dbReference type="InterPro" id="IPR051099">
    <property type="entry name" value="AGR/TXD"/>
</dbReference>
<dbReference type="PANTHER" id="PTHR15337">
    <property type="entry name" value="ANTERIOR GRADIENT PROTEIN-RELATED"/>
    <property type="match status" value="1"/>
</dbReference>
<keyword evidence="4" id="KW-1185">Reference proteome</keyword>
<evidence type="ECO:0000256" key="1">
    <source>
        <dbReference type="ARBA" id="ARBA00022729"/>
    </source>
</evidence>
<feature type="transmembrane region" description="Helical" evidence="2">
    <location>
        <begin position="6"/>
        <end position="31"/>
    </location>
</feature>
<keyword evidence="2" id="KW-1133">Transmembrane helix</keyword>
<dbReference type="Gene3D" id="3.40.30.10">
    <property type="entry name" value="Glutaredoxin"/>
    <property type="match status" value="1"/>
</dbReference>
<dbReference type="InterPro" id="IPR036249">
    <property type="entry name" value="Thioredoxin-like_sf"/>
</dbReference>
<accession>A0A653M1M2</accession>
<proteinExistence type="predicted"/>
<dbReference type="Pfam" id="PF13899">
    <property type="entry name" value="Thioredoxin_7"/>
    <property type="match status" value="1"/>
</dbReference>
<gene>
    <name evidence="3" type="ORF">MARI151_10191</name>
</gene>
<dbReference type="SUPFAM" id="SSF52833">
    <property type="entry name" value="Thioredoxin-like"/>
    <property type="match status" value="1"/>
</dbReference>
<protein>
    <submittedName>
        <fullName evidence="3">Thioredoxin family protein</fullName>
    </submittedName>
</protein>
<dbReference type="AlphaFoldDB" id="A0A653M1M2"/>
<organism evidence="3 4">
    <name type="scientific">Maribacter litoralis</name>
    <dbReference type="NCBI Taxonomy" id="2059726"/>
    <lineage>
        <taxon>Bacteria</taxon>
        <taxon>Pseudomonadati</taxon>
        <taxon>Bacteroidota</taxon>
        <taxon>Flavobacteriia</taxon>
        <taxon>Flavobacteriales</taxon>
        <taxon>Flavobacteriaceae</taxon>
        <taxon>Maribacter</taxon>
    </lineage>
</organism>
<evidence type="ECO:0000313" key="3">
    <source>
        <dbReference type="EMBL" id="VXA97931.1"/>
    </source>
</evidence>